<evidence type="ECO:0000256" key="4">
    <source>
        <dbReference type="ARBA" id="ARBA00022553"/>
    </source>
</evidence>
<dbReference type="OrthoDB" id="9030879at2"/>
<dbReference type="Pfam" id="PF00501">
    <property type="entry name" value="AMP-binding"/>
    <property type="match status" value="2"/>
</dbReference>
<dbReference type="CDD" id="cd05930">
    <property type="entry name" value="A_NRPS"/>
    <property type="match status" value="1"/>
</dbReference>
<dbReference type="PROSITE" id="PS00012">
    <property type="entry name" value="PHOSPHOPANTETHEINE"/>
    <property type="match status" value="2"/>
</dbReference>
<keyword evidence="5" id="KW-0436">Ligase</keyword>
<comment type="caution">
    <text evidence="8">The sequence shown here is derived from an EMBL/GenBank/DDBJ whole genome shotgun (WGS) entry which is preliminary data.</text>
</comment>
<evidence type="ECO:0000256" key="1">
    <source>
        <dbReference type="ARBA" id="ARBA00001957"/>
    </source>
</evidence>
<dbReference type="PANTHER" id="PTHR45527">
    <property type="entry name" value="NONRIBOSOMAL PEPTIDE SYNTHETASE"/>
    <property type="match status" value="1"/>
</dbReference>
<dbReference type="GO" id="GO:0031177">
    <property type="term" value="F:phosphopantetheine binding"/>
    <property type="evidence" value="ECO:0007669"/>
    <property type="project" value="InterPro"/>
</dbReference>
<dbReference type="NCBIfam" id="TIGR01733">
    <property type="entry name" value="AA-adenyl-dom"/>
    <property type="match status" value="1"/>
</dbReference>
<dbReference type="GO" id="GO:0005737">
    <property type="term" value="C:cytoplasm"/>
    <property type="evidence" value="ECO:0007669"/>
    <property type="project" value="TreeGrafter"/>
</dbReference>
<dbReference type="InterPro" id="IPR045851">
    <property type="entry name" value="AMP-bd_C_sf"/>
</dbReference>
<dbReference type="GO" id="GO:0043041">
    <property type="term" value="P:amino acid activation for nonribosomal peptide biosynthetic process"/>
    <property type="evidence" value="ECO:0007669"/>
    <property type="project" value="TreeGrafter"/>
</dbReference>
<name>A0A369UG69_9GAMM</name>
<dbReference type="Gene3D" id="3.40.50.12780">
    <property type="entry name" value="N-terminal domain of ligase-like"/>
    <property type="match status" value="1"/>
</dbReference>
<dbReference type="Gene3D" id="3.30.559.30">
    <property type="entry name" value="Nonribosomal peptide synthetase, condensation domain"/>
    <property type="match status" value="2"/>
</dbReference>
<dbReference type="InterPro" id="IPR009081">
    <property type="entry name" value="PP-bd_ACP"/>
</dbReference>
<dbReference type="InterPro" id="IPR023213">
    <property type="entry name" value="CAT-like_dom_sf"/>
</dbReference>
<keyword evidence="9" id="KW-1185">Reference proteome</keyword>
<reference evidence="8 9" key="1">
    <citation type="submission" date="2018-07" db="EMBL/GenBank/DDBJ databases">
        <title>Dyella tabacisoli L4-6T, whole genome shotgun sequence.</title>
        <authorList>
            <person name="Zhou X.-K."/>
            <person name="Li W.-J."/>
            <person name="Duan Y.-Q."/>
        </authorList>
    </citation>
    <scope>NUCLEOTIDE SEQUENCE [LARGE SCALE GENOMIC DNA]</scope>
    <source>
        <strain evidence="8 9">L4-6</strain>
    </source>
</reference>
<dbReference type="FunFam" id="3.30.559.30:FF:000001">
    <property type="entry name" value="Non-ribosomal peptide synthetase"/>
    <property type="match status" value="1"/>
</dbReference>
<dbReference type="SUPFAM" id="SSF56801">
    <property type="entry name" value="Acetyl-CoA synthetase-like"/>
    <property type="match status" value="3"/>
</dbReference>
<dbReference type="RefSeq" id="WP_114847475.1">
    <property type="nucleotide sequence ID" value="NZ_JBHSPE010000011.1"/>
</dbReference>
<keyword evidence="4" id="KW-0597">Phosphoprotein</keyword>
<dbReference type="Gene3D" id="3.30.559.10">
    <property type="entry name" value="Chloramphenicol acetyltransferase-like domain"/>
    <property type="match status" value="2"/>
</dbReference>
<dbReference type="Gene3D" id="3.30.300.30">
    <property type="match status" value="3"/>
</dbReference>
<accession>A0A369UG69</accession>
<dbReference type="FunFam" id="3.30.300.30:FF:000084">
    <property type="entry name" value="Enniatin synthase"/>
    <property type="match status" value="1"/>
</dbReference>
<dbReference type="Gene3D" id="3.40.50.980">
    <property type="match status" value="2"/>
</dbReference>
<evidence type="ECO:0000256" key="5">
    <source>
        <dbReference type="ARBA" id="ARBA00022598"/>
    </source>
</evidence>
<dbReference type="SUPFAM" id="SSF47336">
    <property type="entry name" value="ACP-like"/>
    <property type="match status" value="2"/>
</dbReference>
<dbReference type="PROSITE" id="PS00455">
    <property type="entry name" value="AMP_BINDING"/>
    <property type="match status" value="2"/>
</dbReference>
<dbReference type="InterPro" id="IPR025110">
    <property type="entry name" value="AMP-bd_C"/>
</dbReference>
<dbReference type="InterPro" id="IPR010071">
    <property type="entry name" value="AA_adenyl_dom"/>
</dbReference>
<feature type="non-terminal residue" evidence="8">
    <location>
        <position position="1"/>
    </location>
</feature>
<dbReference type="Pfam" id="PF00550">
    <property type="entry name" value="PP-binding"/>
    <property type="match status" value="2"/>
</dbReference>
<dbReference type="SUPFAM" id="SSF52777">
    <property type="entry name" value="CoA-dependent acyltransferases"/>
    <property type="match status" value="4"/>
</dbReference>
<evidence type="ECO:0000256" key="2">
    <source>
        <dbReference type="ARBA" id="ARBA00006432"/>
    </source>
</evidence>
<dbReference type="FunFam" id="3.40.50.980:FF:000001">
    <property type="entry name" value="Non-ribosomal peptide synthetase"/>
    <property type="match status" value="2"/>
</dbReference>
<dbReference type="Pfam" id="PF13193">
    <property type="entry name" value="AMP-binding_C"/>
    <property type="match status" value="1"/>
</dbReference>
<feature type="non-terminal residue" evidence="8">
    <location>
        <position position="2405"/>
    </location>
</feature>
<dbReference type="EMBL" id="QQAH01000032">
    <property type="protein sequence ID" value="RDD79724.1"/>
    <property type="molecule type" value="Genomic_DNA"/>
</dbReference>
<dbReference type="Proteomes" id="UP000253782">
    <property type="component" value="Unassembled WGS sequence"/>
</dbReference>
<dbReference type="Pfam" id="PF00668">
    <property type="entry name" value="Condensation"/>
    <property type="match status" value="2"/>
</dbReference>
<evidence type="ECO:0000313" key="8">
    <source>
        <dbReference type="EMBL" id="RDD79724.1"/>
    </source>
</evidence>
<gene>
    <name evidence="8" type="ORF">DVJ77_20875</name>
</gene>
<dbReference type="InterPro" id="IPR029063">
    <property type="entry name" value="SAM-dependent_MTases_sf"/>
</dbReference>
<evidence type="ECO:0000259" key="7">
    <source>
        <dbReference type="PROSITE" id="PS50075"/>
    </source>
</evidence>
<protein>
    <submittedName>
        <fullName evidence="8">Amino acid adenylation domain-containing protein</fullName>
    </submittedName>
</protein>
<feature type="domain" description="Carrier" evidence="7">
    <location>
        <begin position="1575"/>
        <end position="1649"/>
    </location>
</feature>
<dbReference type="PANTHER" id="PTHR45527:SF1">
    <property type="entry name" value="FATTY ACID SYNTHASE"/>
    <property type="match status" value="1"/>
</dbReference>
<dbReference type="InterPro" id="IPR020806">
    <property type="entry name" value="PKS_PP-bd"/>
</dbReference>
<comment type="similarity">
    <text evidence="2">Belongs to the ATP-dependent AMP-binding enzyme family.</text>
</comment>
<dbReference type="FunFam" id="3.40.50.12780:FF:000012">
    <property type="entry name" value="Non-ribosomal peptide synthetase"/>
    <property type="match status" value="1"/>
</dbReference>
<dbReference type="InterPro" id="IPR042099">
    <property type="entry name" value="ANL_N_sf"/>
</dbReference>
<dbReference type="GO" id="GO:0016874">
    <property type="term" value="F:ligase activity"/>
    <property type="evidence" value="ECO:0007669"/>
    <property type="project" value="UniProtKB-KW"/>
</dbReference>
<dbReference type="SMART" id="SM00823">
    <property type="entry name" value="PKS_PP"/>
    <property type="match status" value="2"/>
</dbReference>
<dbReference type="CDD" id="cd19540">
    <property type="entry name" value="LCL_NRPS-like"/>
    <property type="match status" value="1"/>
</dbReference>
<dbReference type="InterPro" id="IPR006162">
    <property type="entry name" value="Ppantetheine_attach_site"/>
</dbReference>
<keyword evidence="3" id="KW-0596">Phosphopantetheine</keyword>
<evidence type="ECO:0000256" key="3">
    <source>
        <dbReference type="ARBA" id="ARBA00022450"/>
    </source>
</evidence>
<dbReference type="CDD" id="cd19543">
    <property type="entry name" value="DCL_NRPS"/>
    <property type="match status" value="1"/>
</dbReference>
<dbReference type="FunFam" id="3.30.300.30:FF:000010">
    <property type="entry name" value="Enterobactin synthetase component F"/>
    <property type="match status" value="1"/>
</dbReference>
<dbReference type="InterPro" id="IPR013217">
    <property type="entry name" value="Methyltransf_12"/>
</dbReference>
<feature type="domain" description="Carrier" evidence="7">
    <location>
        <begin position="506"/>
        <end position="581"/>
    </location>
</feature>
<dbReference type="PROSITE" id="PS50075">
    <property type="entry name" value="CARRIER"/>
    <property type="match status" value="2"/>
</dbReference>
<dbReference type="Gene3D" id="1.10.1200.10">
    <property type="entry name" value="ACP-like"/>
    <property type="match status" value="2"/>
</dbReference>
<dbReference type="CDD" id="cd02440">
    <property type="entry name" value="AdoMet_MTases"/>
    <property type="match status" value="1"/>
</dbReference>
<evidence type="ECO:0000256" key="6">
    <source>
        <dbReference type="ARBA" id="ARBA00022737"/>
    </source>
</evidence>
<organism evidence="8 9">
    <name type="scientific">Dyella tabacisoli</name>
    <dbReference type="NCBI Taxonomy" id="2282381"/>
    <lineage>
        <taxon>Bacteria</taxon>
        <taxon>Pseudomonadati</taxon>
        <taxon>Pseudomonadota</taxon>
        <taxon>Gammaproteobacteria</taxon>
        <taxon>Lysobacterales</taxon>
        <taxon>Rhodanobacteraceae</taxon>
        <taxon>Dyella</taxon>
    </lineage>
</organism>
<dbReference type="InterPro" id="IPR020845">
    <property type="entry name" value="AMP-binding_CS"/>
</dbReference>
<dbReference type="Gene3D" id="3.40.50.150">
    <property type="entry name" value="Vaccinia Virus protein VP39"/>
    <property type="match status" value="1"/>
</dbReference>
<keyword evidence="6" id="KW-0677">Repeat</keyword>
<dbReference type="SUPFAM" id="SSF53335">
    <property type="entry name" value="S-adenosyl-L-methionine-dependent methyltransferases"/>
    <property type="match status" value="1"/>
</dbReference>
<evidence type="ECO:0000313" key="9">
    <source>
        <dbReference type="Proteomes" id="UP000253782"/>
    </source>
</evidence>
<comment type="cofactor">
    <cofactor evidence="1">
        <name>pantetheine 4'-phosphate</name>
        <dbReference type="ChEBI" id="CHEBI:47942"/>
    </cofactor>
</comment>
<dbReference type="GO" id="GO:0009403">
    <property type="term" value="P:toxin biosynthetic process"/>
    <property type="evidence" value="ECO:0007669"/>
    <property type="project" value="UniProtKB-ARBA"/>
</dbReference>
<dbReference type="SMART" id="SM01294">
    <property type="entry name" value="PKS_PP_betabranch"/>
    <property type="match status" value="1"/>
</dbReference>
<dbReference type="FunFam" id="2.30.38.10:FF:000001">
    <property type="entry name" value="Non-ribosomal peptide synthetase PvdI"/>
    <property type="match status" value="1"/>
</dbReference>
<dbReference type="InterPro" id="IPR000873">
    <property type="entry name" value="AMP-dep_synth/lig_dom"/>
</dbReference>
<sequence>GEIEAALARLPGVAQSVVIAREDGAGHKQLIAYFVPSSEPGDSHDAGREQEQVGEWQAVYDRLYDASLESAYDEDFRALVSSYDGQLIPLQQLREWQMATVANVLELRPRRVLEIGVGSGLMLWKLAPHCEAYWGTDFSAPAIDALRGVLSTHDELAQRVELRVLAAHESAELPRDFFDTVLINSVVQYFPSAAYLTDVIHQAMALLAPGGRLVIGDVRNLRFLRQFTTSLALHRATAHDDAASLRRHVAQSIATEKELLLDPRFFVALQQEQADIAGIEIQLKRGWSHNELTHHRYEAVLHKHGARLLPLHDLPVLQWGTDVADEAALAQYLQTRRPSELRITNVPNRRLLGESLAAQLLERGELDAARQAAAPDAQNGVEPEALTTLGQAAGYWVGTVWSDRADDGAFDAVLISTSRLDGRRPVGIQPRELALRPRAAYANDPDAGSDTRVLALQLRQALATQLPDYMVPALLVPLAAMPLTPNGKLDRKALPAPVMTSADSRAPRTPQEAILTSLFAEVLGLPRVGIDDSFFDLGGHSLLATRLVSRVRSMLQIELSIGQLFETPTVAALSQQLASAAAARRPLRPYPRDGLESLPLSYAQQRLWFIQQLQGPDSTYNIALPLHMHGPLDAAALHAALGDLLERHESLRTVFDEDDGIATQRILGPTAAPVPFMQREVDQGELAAAIATAQAHGFDLARELPLRAHLFRLDEQQHVLLLVLHHIAGDGWSLVPLARDLAFAYAARRAHQAPAWAPLPVQYADYALWQREVLGEESDPTSAMAVQSTYWRHALAGLPEQINLPTDRPRPAIASHRGDVVSFHLDADLHRRLLTMVRERHATLFMVLHAALALLLGKLGAGDDIVIGSPIAGRTDDALDDLVGFFVNTLVLRTDLSGQPSFDALLERVRRTDLAAYAHQDLPFERLVEMLNPARSLNHHPLFQVILAVQNNATVPFELPGLTVSAAAVDVLAAKFDLSLSFTEHYAADASPNGLDGVLEYATDLFDRDSAERFVRYLCHLLDTLVRDPALTLAQVSLLAPDERQHILQDWNHTARDVENIALPDLFERQVAATPDAVALVFDHVAQSYAELDARANRLAHRLIASGIGTGDIVALCLQRSHTTVAALLAILKAGATYLPLDSAYPPERLAYIVSDAMPVLVIADQASAACLPPQLPMLYVDDETLAAQLANSAATAPTDHTRVRPLLAAHPAYVIYTSGSTGRPKGVSVSHSQLTTTLFGLRDALDFSAHDALPNLASHAFDISVVELLLPLVCGGCTVLVQPPRMSSMAQLVEETRGITFLHAVPSFMEALLNHLGPEGARGHYPALRALMVGGEAVPAELLRKLAEYFPQATITELYGPTEVSVISTLYRVDHAALQRAAYCIGVPLENTRVYVLDNALQPTPIGVAGELYIAGLGVADGYLRRPALTAERFIANPFERSQRMYRSGDLVRWRSDGQLDFLGRVDHQVKIRGFRIELGEIEAALAQLPGVAQNVVLAREDIPGHKQLVAYVGRIEAHEIQAAELRQALADRLPDYMVPAAVVVLDALPLTPNGKVDRKALPAPDFAADEYRAPCTPQEETLARIYAEVLGLPRVGTSHSFFDLGGDSIRSIQLVSRARKAGLSIRPRDVFQYPSIAALAKYALPLIAEESPAFHAPLVSLDAQQWQRLQATLPAASDVLPLSPLQHGLLFQHLYDEGAPDAYLVQALFNLDGPLDAQALHAAAQALLKRHGNLRASFVHHGFNEPLQVIPPEIDVPWQWLDLSRHESTARDIAHAQALHEDRTQAFHAARGPLLRFTLIRLGDEQHQLVFTNHHLLLDGWSMPILLDELFALYRSRGATPLPPVTPYRDYLAWLRRQDRDAATSAWRDYLAGVSEPTRLASSTGGQASVVPQVYTACLDASLSQALQQRARAAGVTLNTLFQAAWALWLSRHTGRNEVSFGITVSGRPPEIAGSEQMVGLFINTVPLHIALDPAESVQALLQRLQTRQASMLEYQHLGLSEIQHLAGIGELFDTSLAFENYPTLDDRATDTARDPLRIAQAESYGGDTSHYPFGLLVLPGAEMELRFGYRPDLFERDTVAALAQRLVRTLEAIAQQPQQITGRISLLDKAERDLLLVRWNATARPLPELPFPQLFEQQAQRQPDAEAVVLDGVSLSYAELNRRANRVAHALIGAGVGPEHLVALAMPRSLELIVALLGIHKAGAAYLPLDPEYPAERLAFMLADARPRLLVATAAIGATLPPGPVPWSFDDTAVQTAIAQAPEHNPSDAERHAPLCTDHPAYVIYTSGSTGRPKGVVVSHRGLGNVASALAERFGVDAHGRVLQFASHSFDAAISEIALAFMAGAALVLAHAETLLSKDALTELVERERISYTTFPPALLPELDAQRMPSLTSLGVAGDACP</sequence>
<dbReference type="InterPro" id="IPR036736">
    <property type="entry name" value="ACP-like_sf"/>
</dbReference>
<dbReference type="Pfam" id="PF08242">
    <property type="entry name" value="Methyltransf_12"/>
    <property type="match status" value="1"/>
</dbReference>
<dbReference type="InterPro" id="IPR001242">
    <property type="entry name" value="Condensation_dom"/>
</dbReference>
<proteinExistence type="inferred from homology"/>
<dbReference type="FunFam" id="1.10.1200.10:FF:000005">
    <property type="entry name" value="Nonribosomal peptide synthetase 1"/>
    <property type="match status" value="2"/>
</dbReference>